<evidence type="ECO:0000259" key="3">
    <source>
        <dbReference type="Pfam" id="PF16220"/>
    </source>
</evidence>
<dbReference type="PANTHER" id="PTHR30273">
    <property type="entry name" value="PERIPLASMIC SIGNAL SENSOR AND SIGMA FACTOR ACTIVATOR FECR-RELATED"/>
    <property type="match status" value="1"/>
</dbReference>
<keyword evidence="1" id="KW-1133">Transmembrane helix</keyword>
<evidence type="ECO:0000313" key="5">
    <source>
        <dbReference type="EMBL" id="MCB5226137.1"/>
    </source>
</evidence>
<evidence type="ECO:0000313" key="6">
    <source>
        <dbReference type="Proteomes" id="UP000633814"/>
    </source>
</evidence>
<reference evidence="5 6" key="1">
    <citation type="submission" date="2021-10" db="EMBL/GenBank/DDBJ databases">
        <title>Alishewanella koreense sp. nov. isolated from seawater of southwestern coast in South Korea and the proposal for the reclassification of Rheinheimera perlucida and Rheinheimera tuosuensis as Arsukibacterium perlucida and Arsukibacterium tuosuensis.</title>
        <authorList>
            <person name="Kim K.H."/>
            <person name="Ruan W."/>
            <person name="Kim K.R."/>
            <person name="Baek J.H."/>
            <person name="Jeon C.O."/>
        </authorList>
    </citation>
    <scope>NUCLEOTIDE SEQUENCE [LARGE SCALE GENOMIC DNA]</scope>
    <source>
        <strain evidence="5 6">16-MA</strain>
    </source>
</reference>
<dbReference type="Gene3D" id="2.60.120.1440">
    <property type="match status" value="1"/>
</dbReference>
<evidence type="ECO:0000259" key="4">
    <source>
        <dbReference type="Pfam" id="PF16344"/>
    </source>
</evidence>
<protein>
    <submittedName>
        <fullName evidence="5">FecR domain-containing protein</fullName>
    </submittedName>
</protein>
<dbReference type="Gene3D" id="3.55.50.30">
    <property type="match status" value="1"/>
</dbReference>
<feature type="domain" description="FecR N-terminal" evidence="3">
    <location>
        <begin position="8"/>
        <end position="47"/>
    </location>
</feature>
<organism evidence="5 6">
    <name type="scientific">Alishewanella maricola</name>
    <dbReference type="NCBI Taxonomy" id="2795740"/>
    <lineage>
        <taxon>Bacteria</taxon>
        <taxon>Pseudomonadati</taxon>
        <taxon>Pseudomonadota</taxon>
        <taxon>Gammaproteobacteria</taxon>
        <taxon>Alteromonadales</taxon>
        <taxon>Alteromonadaceae</taxon>
        <taxon>Alishewanella</taxon>
    </lineage>
</organism>
<name>A0ABS8C1D1_9ALTE</name>
<dbReference type="PANTHER" id="PTHR30273:SF2">
    <property type="entry name" value="PROTEIN FECR"/>
    <property type="match status" value="1"/>
</dbReference>
<dbReference type="RefSeq" id="WP_226750226.1">
    <property type="nucleotide sequence ID" value="NZ_JAEINI020000002.1"/>
</dbReference>
<dbReference type="Pfam" id="PF16344">
    <property type="entry name" value="FecR_C"/>
    <property type="match status" value="1"/>
</dbReference>
<dbReference type="Pfam" id="PF16220">
    <property type="entry name" value="DUF4880"/>
    <property type="match status" value="1"/>
</dbReference>
<dbReference type="InterPro" id="IPR006860">
    <property type="entry name" value="FecR"/>
</dbReference>
<keyword evidence="6" id="KW-1185">Reference proteome</keyword>
<evidence type="ECO:0000256" key="1">
    <source>
        <dbReference type="SAM" id="Phobius"/>
    </source>
</evidence>
<comment type="caution">
    <text evidence="5">The sequence shown here is derived from an EMBL/GenBank/DDBJ whole genome shotgun (WGS) entry which is preliminary data.</text>
</comment>
<accession>A0ABS8C1D1</accession>
<sequence length="361" mass="40473">MAKLNVREQAIAYVTRLYSGELTAREESQIRRWREEQPEHELEWQTALQAYDFTAMLYHPHHKKTTKAARHDWLTWLATAASVSAVSLLVLLQSISPTVIPQSGHVPVAVIATEQMQTALQKTSDDNEFRITERQQPLTSGVWHFETAVGEVSNILLADGSTLSLNTQSALTVAFSAGQRLVTLSRGEVFFDVAKDANRPFIIDTGERQIKVIGTKFNVRKLPHETLLKIAVLEGKVAVKNLVKPLQATEVEAVQALLAGDIAAFSEQNEVIQQNQPQQVSQAQTWRQGIMRFDNESLDNVVEEFNRYRTRKITIIDEQVKNYRISGVFHLADGEAILSALEATLPIRVAVVAEQINISNR</sequence>
<keyword evidence="1" id="KW-0472">Membrane</keyword>
<evidence type="ECO:0000259" key="2">
    <source>
        <dbReference type="Pfam" id="PF04773"/>
    </source>
</evidence>
<dbReference type="PIRSF" id="PIRSF018266">
    <property type="entry name" value="FecR"/>
    <property type="match status" value="1"/>
</dbReference>
<dbReference type="InterPro" id="IPR012373">
    <property type="entry name" value="Ferrdict_sens_TM"/>
</dbReference>
<dbReference type="InterPro" id="IPR032623">
    <property type="entry name" value="FecR_N"/>
</dbReference>
<feature type="transmembrane region" description="Helical" evidence="1">
    <location>
        <begin position="73"/>
        <end position="92"/>
    </location>
</feature>
<feature type="domain" description="Protein FecR C-terminal" evidence="4">
    <location>
        <begin position="291"/>
        <end position="354"/>
    </location>
</feature>
<proteinExistence type="predicted"/>
<dbReference type="Pfam" id="PF04773">
    <property type="entry name" value="FecR"/>
    <property type="match status" value="1"/>
</dbReference>
<dbReference type="Proteomes" id="UP000633814">
    <property type="component" value="Unassembled WGS sequence"/>
</dbReference>
<feature type="domain" description="FecR protein" evidence="2">
    <location>
        <begin position="146"/>
        <end position="237"/>
    </location>
</feature>
<dbReference type="InterPro" id="IPR032508">
    <property type="entry name" value="FecR_C"/>
</dbReference>
<gene>
    <name evidence="5" type="ORF">JAO78_004840</name>
</gene>
<keyword evidence="1" id="KW-0812">Transmembrane</keyword>
<dbReference type="EMBL" id="JAEINI020000002">
    <property type="protein sequence ID" value="MCB5226137.1"/>
    <property type="molecule type" value="Genomic_DNA"/>
</dbReference>